<protein>
    <submittedName>
        <fullName evidence="2">Uncharacterized protein</fullName>
    </submittedName>
</protein>
<name>A0A914CLU3_9BILA</name>
<sequence>MPKNDKIKKNEAKNLKKNLSDLKPYILNLEAEFENDQVTPSYISRLNGILNMFNLEHLHLKINSIRYYIDYVRLDFRPDNFDLKHFDEKNFDAIENLHSYKEISITWNYSTGSNEDSRWLIEWMSSPNWAKNRIKKNMIFKNSFRLTGFVETYIKFFLETKNPNDMFKNVLIQTDVLYEYGPGPSYHGCGDPHCGIPQYSPMEIPGYFRIGNNIIHQKNEIKENEEGYKELFGNYKLAPESAIERFEIKRDDGYILRIMEDKYNNERRFQQCESLMFTISQELSGERICSEFVNFSVGPGSSR</sequence>
<dbReference type="AlphaFoldDB" id="A0A914CLU3"/>
<evidence type="ECO:0000313" key="2">
    <source>
        <dbReference type="WBParaSite" id="ACRNAN_scaffold12063.g12823.t1"/>
    </source>
</evidence>
<dbReference type="WBParaSite" id="ACRNAN_scaffold12063.g12823.t1">
    <property type="protein sequence ID" value="ACRNAN_scaffold12063.g12823.t1"/>
    <property type="gene ID" value="ACRNAN_scaffold12063.g12823"/>
</dbReference>
<keyword evidence="1" id="KW-1185">Reference proteome</keyword>
<evidence type="ECO:0000313" key="1">
    <source>
        <dbReference type="Proteomes" id="UP000887540"/>
    </source>
</evidence>
<dbReference type="Proteomes" id="UP000887540">
    <property type="component" value="Unplaced"/>
</dbReference>
<accession>A0A914CLU3</accession>
<organism evidence="1 2">
    <name type="scientific">Acrobeloides nanus</name>
    <dbReference type="NCBI Taxonomy" id="290746"/>
    <lineage>
        <taxon>Eukaryota</taxon>
        <taxon>Metazoa</taxon>
        <taxon>Ecdysozoa</taxon>
        <taxon>Nematoda</taxon>
        <taxon>Chromadorea</taxon>
        <taxon>Rhabditida</taxon>
        <taxon>Tylenchina</taxon>
        <taxon>Cephalobomorpha</taxon>
        <taxon>Cephaloboidea</taxon>
        <taxon>Cephalobidae</taxon>
        <taxon>Acrobeloides</taxon>
    </lineage>
</organism>
<reference evidence="2" key="1">
    <citation type="submission" date="2022-11" db="UniProtKB">
        <authorList>
            <consortium name="WormBaseParasite"/>
        </authorList>
    </citation>
    <scope>IDENTIFICATION</scope>
</reference>
<proteinExistence type="predicted"/>